<evidence type="ECO:0000313" key="2">
    <source>
        <dbReference type="Proteomes" id="UP000256645"/>
    </source>
</evidence>
<evidence type="ECO:0000313" key="1">
    <source>
        <dbReference type="EMBL" id="RDW66078.1"/>
    </source>
</evidence>
<comment type="caution">
    <text evidence="1">The sequence shown here is derived from an EMBL/GenBank/DDBJ whole genome shotgun (WGS) entry which is preliminary data.</text>
</comment>
<reference evidence="1 2" key="1">
    <citation type="journal article" date="2018" name="IMA Fungus">
        <title>IMA Genome-F 9: Draft genome sequence of Annulohypoxylon stygium, Aspergillus mulundensis, Berkeleyomyces basicola (syn. Thielaviopsis basicola), Ceratocystis smalleyi, two Cercospora beticola strains, Coleophoma cylindrospora, Fusarium fracticaudum, Phialophora cf. hyalina, and Morchella septimelata.</title>
        <authorList>
            <person name="Wingfield B.D."/>
            <person name="Bills G.F."/>
            <person name="Dong Y."/>
            <person name="Huang W."/>
            <person name="Nel W.J."/>
            <person name="Swalarsk-Parry B.S."/>
            <person name="Vaghefi N."/>
            <person name="Wilken P.M."/>
            <person name="An Z."/>
            <person name="de Beer Z.W."/>
            <person name="De Vos L."/>
            <person name="Chen L."/>
            <person name="Duong T.A."/>
            <person name="Gao Y."/>
            <person name="Hammerbacher A."/>
            <person name="Kikkert J.R."/>
            <person name="Li Y."/>
            <person name="Li H."/>
            <person name="Li K."/>
            <person name="Li Q."/>
            <person name="Liu X."/>
            <person name="Ma X."/>
            <person name="Naidoo K."/>
            <person name="Pethybridge S.J."/>
            <person name="Sun J."/>
            <person name="Steenkamp E.T."/>
            <person name="van der Nest M.A."/>
            <person name="van Wyk S."/>
            <person name="Wingfield M.J."/>
            <person name="Xiong C."/>
            <person name="Yue Q."/>
            <person name="Zhang X."/>
        </authorList>
    </citation>
    <scope>NUCLEOTIDE SEQUENCE [LARGE SCALE GENOMIC DNA]</scope>
    <source>
        <strain evidence="1 2">BP6252</strain>
    </source>
</reference>
<sequence length="137" mass="15339">MSGSGGYYKYRCKYWLTFNCPHWVWVNNAPCAHCLADGRESDLAVISTASFHVAREICVPQIDHGTFHYALKEIVCASDCDTQWLIEESSLNTFPTSTENPAAAFSALERLRVKSMGKKLKAKQESPIWTGGSFNLE</sequence>
<dbReference type="Proteomes" id="UP000256645">
    <property type="component" value="Unassembled WGS sequence"/>
</dbReference>
<organism evidence="1 2">
    <name type="scientific">Coleophoma cylindrospora</name>
    <dbReference type="NCBI Taxonomy" id="1849047"/>
    <lineage>
        <taxon>Eukaryota</taxon>
        <taxon>Fungi</taxon>
        <taxon>Dikarya</taxon>
        <taxon>Ascomycota</taxon>
        <taxon>Pezizomycotina</taxon>
        <taxon>Leotiomycetes</taxon>
        <taxon>Helotiales</taxon>
        <taxon>Dermateaceae</taxon>
        <taxon>Coleophoma</taxon>
    </lineage>
</organism>
<name>A0A3D8QWK5_9HELO</name>
<dbReference type="AlphaFoldDB" id="A0A3D8QWK5"/>
<gene>
    <name evidence="1" type="ORF">BP6252_09713</name>
</gene>
<protein>
    <submittedName>
        <fullName evidence="1">Uncharacterized protein</fullName>
    </submittedName>
</protein>
<dbReference type="OrthoDB" id="6079484at2759"/>
<keyword evidence="2" id="KW-1185">Reference proteome</keyword>
<proteinExistence type="predicted"/>
<dbReference type="EMBL" id="PDLM01000011">
    <property type="protein sequence ID" value="RDW66078.1"/>
    <property type="molecule type" value="Genomic_DNA"/>
</dbReference>
<accession>A0A3D8QWK5</accession>